<comment type="subcellular location">
    <subcellularLocation>
        <location evidence="1">Endomembrane system</location>
        <topology evidence="1">Single-pass type IV membrane protein</topology>
    </subcellularLocation>
</comment>
<dbReference type="EMBL" id="JARPMG010000009">
    <property type="protein sequence ID" value="KAJ8098367.1"/>
    <property type="molecule type" value="Genomic_DNA"/>
</dbReference>
<comment type="caution">
    <text evidence="3">The sequence shown here is derived from an EMBL/GenBank/DDBJ whole genome shotgun (WGS) entry which is preliminary data.</text>
</comment>
<dbReference type="InterPro" id="IPR039899">
    <property type="entry name" value="BET1_SNARE"/>
</dbReference>
<dbReference type="Proteomes" id="UP001217417">
    <property type="component" value="Unassembled WGS sequence"/>
</dbReference>
<evidence type="ECO:0008006" key="5">
    <source>
        <dbReference type="Google" id="ProtNLM"/>
    </source>
</evidence>
<feature type="transmembrane region" description="Helical" evidence="2">
    <location>
        <begin position="75"/>
        <end position="95"/>
    </location>
</feature>
<reference evidence="3" key="1">
    <citation type="submission" date="2023-03" db="EMBL/GenBank/DDBJ databases">
        <title>Near-Complete genome sequence of Lipomyces tetrasporous NRRL Y-64009, an oleaginous yeast capable of growing on lignocellulosic hydrolysates.</title>
        <authorList>
            <consortium name="Lawrence Berkeley National Laboratory"/>
            <person name="Jagtap S.S."/>
            <person name="Liu J.-J."/>
            <person name="Walukiewicz H.E."/>
            <person name="Pangilinan J."/>
            <person name="Lipzen A."/>
            <person name="Ahrendt S."/>
            <person name="Koriabine M."/>
            <person name="Cobaugh K."/>
            <person name="Salamov A."/>
            <person name="Yoshinaga Y."/>
            <person name="Ng V."/>
            <person name="Daum C."/>
            <person name="Grigoriev I.V."/>
            <person name="Slininger P.J."/>
            <person name="Dien B.S."/>
            <person name="Jin Y.-S."/>
            <person name="Rao C.V."/>
        </authorList>
    </citation>
    <scope>NUCLEOTIDE SEQUENCE</scope>
    <source>
        <strain evidence="3">NRRL Y-64009</strain>
    </source>
</reference>
<dbReference type="GO" id="GO:0012505">
    <property type="term" value="C:endomembrane system"/>
    <property type="evidence" value="ECO:0007669"/>
    <property type="project" value="UniProtKB-SubCell"/>
</dbReference>
<evidence type="ECO:0000256" key="2">
    <source>
        <dbReference type="SAM" id="Phobius"/>
    </source>
</evidence>
<dbReference type="CDD" id="cd15853">
    <property type="entry name" value="SNARE_Bet1"/>
    <property type="match status" value="1"/>
</dbReference>
<dbReference type="RefSeq" id="XP_056041817.1">
    <property type="nucleotide sequence ID" value="XM_056188358.1"/>
</dbReference>
<name>A0AAD7QN10_9ASCO</name>
<gene>
    <name evidence="3" type="ORF">POJ06DRAFT_259284</name>
</gene>
<accession>A0AAD7QN10</accession>
<keyword evidence="4" id="KW-1185">Reference proteome</keyword>
<evidence type="ECO:0000313" key="3">
    <source>
        <dbReference type="EMBL" id="KAJ8098367.1"/>
    </source>
</evidence>
<evidence type="ECO:0000256" key="1">
    <source>
        <dbReference type="ARBA" id="ARBA00046280"/>
    </source>
</evidence>
<dbReference type="AlphaFoldDB" id="A0AAD7QN10"/>
<organism evidence="3 4">
    <name type="scientific">Lipomyces tetrasporus</name>
    <dbReference type="NCBI Taxonomy" id="54092"/>
    <lineage>
        <taxon>Eukaryota</taxon>
        <taxon>Fungi</taxon>
        <taxon>Dikarya</taxon>
        <taxon>Ascomycota</taxon>
        <taxon>Saccharomycotina</taxon>
        <taxon>Lipomycetes</taxon>
        <taxon>Lipomycetales</taxon>
        <taxon>Lipomycetaceae</taxon>
        <taxon>Lipomyces</taxon>
    </lineage>
</organism>
<keyword evidence="2" id="KW-1133">Transmembrane helix</keyword>
<keyword evidence="2" id="KW-0472">Membrane</keyword>
<dbReference type="GeneID" id="80883524"/>
<proteinExistence type="predicted"/>
<evidence type="ECO:0000313" key="4">
    <source>
        <dbReference type="Proteomes" id="UP001217417"/>
    </source>
</evidence>
<sequence>MSASEAYEREGQNDSRLDELASKLSSLRQVTSDIHNQASQTSFIQSSSEAFTTLTSSVKHSSQRLARSAGVSYPIYKTVFFILVAVLFIYLVYLLV</sequence>
<keyword evidence="2" id="KW-0812">Transmembrane</keyword>
<protein>
    <recommendedName>
        <fullName evidence="5">t-SNARE coiled-coil homology domain-containing protein</fullName>
    </recommendedName>
</protein>